<feature type="compositionally biased region" description="Basic and acidic residues" evidence="1">
    <location>
        <begin position="233"/>
        <end position="243"/>
    </location>
</feature>
<feature type="region of interest" description="Disordered" evidence="1">
    <location>
        <begin position="267"/>
        <end position="334"/>
    </location>
</feature>
<dbReference type="AlphaFoldDB" id="A0A0C9UCM5"/>
<keyword evidence="3" id="KW-1185">Reference proteome</keyword>
<feature type="compositionally biased region" description="Low complexity" evidence="1">
    <location>
        <begin position="308"/>
        <end position="329"/>
    </location>
</feature>
<gene>
    <name evidence="2" type="ORF">M422DRAFT_276243</name>
</gene>
<evidence type="ECO:0000313" key="3">
    <source>
        <dbReference type="Proteomes" id="UP000054279"/>
    </source>
</evidence>
<dbReference type="Proteomes" id="UP000054279">
    <property type="component" value="Unassembled WGS sequence"/>
</dbReference>
<reference evidence="2 3" key="1">
    <citation type="submission" date="2014-06" db="EMBL/GenBank/DDBJ databases">
        <title>Evolutionary Origins and Diversification of the Mycorrhizal Mutualists.</title>
        <authorList>
            <consortium name="DOE Joint Genome Institute"/>
            <consortium name="Mycorrhizal Genomics Consortium"/>
            <person name="Kohler A."/>
            <person name="Kuo A."/>
            <person name="Nagy L.G."/>
            <person name="Floudas D."/>
            <person name="Copeland A."/>
            <person name="Barry K.W."/>
            <person name="Cichocki N."/>
            <person name="Veneault-Fourrey C."/>
            <person name="LaButti K."/>
            <person name="Lindquist E.A."/>
            <person name="Lipzen A."/>
            <person name="Lundell T."/>
            <person name="Morin E."/>
            <person name="Murat C."/>
            <person name="Riley R."/>
            <person name="Ohm R."/>
            <person name="Sun H."/>
            <person name="Tunlid A."/>
            <person name="Henrissat B."/>
            <person name="Grigoriev I.V."/>
            <person name="Hibbett D.S."/>
            <person name="Martin F."/>
        </authorList>
    </citation>
    <scope>NUCLEOTIDE SEQUENCE [LARGE SCALE GENOMIC DNA]</scope>
    <source>
        <strain evidence="2 3">SS14</strain>
    </source>
</reference>
<dbReference type="EMBL" id="KN837752">
    <property type="protein sequence ID" value="KIJ23231.1"/>
    <property type="molecule type" value="Genomic_DNA"/>
</dbReference>
<name>A0A0C9UCM5_SPHS4</name>
<feature type="compositionally biased region" description="Basic and acidic residues" evidence="1">
    <location>
        <begin position="165"/>
        <end position="182"/>
    </location>
</feature>
<accession>A0A0C9UCM5</accession>
<proteinExistence type="predicted"/>
<protein>
    <submittedName>
        <fullName evidence="2">Uncharacterized protein</fullName>
    </submittedName>
</protein>
<evidence type="ECO:0000313" key="2">
    <source>
        <dbReference type="EMBL" id="KIJ23231.1"/>
    </source>
</evidence>
<feature type="region of interest" description="Disordered" evidence="1">
    <location>
        <begin position="150"/>
        <end position="251"/>
    </location>
</feature>
<sequence length="401" mass="43360">MEMKSGDKRKSAISELLRRIWRQATGRQSNKLRWDEWAEDFVIARQCLVGWPADVTWPSGPAPYSSIDRGRGGRLLGEALLAEAGREIRIEKWTDEDITLTNSKPRSRLDKDLNWQKIAVIVDQEGNPLLTIGQIDEQAVLREKYIKDDHEKAASNGTGRRKRKGGAERSEGEGDGDEKGLNQDEEEPKAKKPKTKLKNAKAAGASQPPGRRTRKTAQPKLKTVIDDSDIESTDDRTAGEEQVHGTASVEDEHVEMVGGGHIEYEEQGQQVDKRKHAHGNSVQGDLSYSGRPGRAPSASPYLVPMTLGAPAAGGSYSGRPGRGPSASPYNTGMPMADPAGGASYNGRARGPSASPYVPAMALPTANDQSAVGAGVMESRPASHAQMRPQSRAFAYPLHSGP</sequence>
<evidence type="ECO:0000256" key="1">
    <source>
        <dbReference type="SAM" id="MobiDB-lite"/>
    </source>
</evidence>
<dbReference type="HOGENOM" id="CLU_688054_0_0_1"/>
<feature type="non-terminal residue" evidence="2">
    <location>
        <position position="401"/>
    </location>
</feature>
<feature type="region of interest" description="Disordered" evidence="1">
    <location>
        <begin position="374"/>
        <end position="401"/>
    </location>
</feature>
<organism evidence="2 3">
    <name type="scientific">Sphaerobolus stellatus (strain SS14)</name>
    <dbReference type="NCBI Taxonomy" id="990650"/>
    <lineage>
        <taxon>Eukaryota</taxon>
        <taxon>Fungi</taxon>
        <taxon>Dikarya</taxon>
        <taxon>Basidiomycota</taxon>
        <taxon>Agaricomycotina</taxon>
        <taxon>Agaricomycetes</taxon>
        <taxon>Phallomycetidae</taxon>
        <taxon>Geastrales</taxon>
        <taxon>Sphaerobolaceae</taxon>
        <taxon>Sphaerobolus</taxon>
    </lineage>
</organism>